<evidence type="ECO:0000313" key="2">
    <source>
        <dbReference type="Proteomes" id="UP000711996"/>
    </source>
</evidence>
<reference evidence="1" key="1">
    <citation type="submission" date="2019-06" db="EMBL/GenBank/DDBJ databases">
        <authorList>
            <person name="Gan P."/>
            <person name="Shirasu K."/>
        </authorList>
    </citation>
    <scope>NUCLEOTIDE SEQUENCE [LARGE SCALE GENOMIC DNA]</scope>
    <source>
        <strain evidence="1">CAD2</strain>
    </source>
</reference>
<dbReference type="AlphaFoldDB" id="A0A9P5K7E6"/>
<dbReference type="OrthoDB" id="2123952at2759"/>
<comment type="caution">
    <text evidence="1">The sequence shown here is derived from an EMBL/GenBank/DDBJ whole genome shotgun (WGS) entry which is preliminary data.</text>
</comment>
<accession>A0A9P5K7E6</accession>
<gene>
    <name evidence="1" type="ORF">CGCSCA2_v005077</name>
</gene>
<name>A0A9P5K7E6_COLSI</name>
<dbReference type="EMBL" id="QPMT01000012">
    <property type="protein sequence ID" value="KAF4860901.1"/>
    <property type="molecule type" value="Genomic_DNA"/>
</dbReference>
<keyword evidence="2" id="KW-1185">Reference proteome</keyword>
<organism evidence="1 2">
    <name type="scientific">Colletotrichum siamense</name>
    <name type="common">Anthracnose fungus</name>
    <dbReference type="NCBI Taxonomy" id="690259"/>
    <lineage>
        <taxon>Eukaryota</taxon>
        <taxon>Fungi</taxon>
        <taxon>Dikarya</taxon>
        <taxon>Ascomycota</taxon>
        <taxon>Pezizomycotina</taxon>
        <taxon>Sordariomycetes</taxon>
        <taxon>Hypocreomycetidae</taxon>
        <taxon>Glomerellales</taxon>
        <taxon>Glomerellaceae</taxon>
        <taxon>Colletotrichum</taxon>
        <taxon>Colletotrichum gloeosporioides species complex</taxon>
    </lineage>
</organism>
<evidence type="ECO:0000313" key="1">
    <source>
        <dbReference type="EMBL" id="KAF4860901.1"/>
    </source>
</evidence>
<sequence>MEFHWVEEVLSYTRGLGDCKATSTFTPPSSVMPPPLPQPQGWNVLVSQSREFMRLFLSTTPKHLTFVNVQLWSFTSSLLCLSVNSFLNFEDGSKLKDQRLMAGAAIVLGDIMDQTQSEIISKVLAVNMEFNWHLVLLTTDLAMSESPFLAK</sequence>
<protein>
    <submittedName>
        <fullName evidence="1">Uncharacterized protein</fullName>
    </submittedName>
</protein>
<proteinExistence type="predicted"/>
<dbReference type="Proteomes" id="UP000711996">
    <property type="component" value="Unassembled WGS sequence"/>
</dbReference>